<protein>
    <submittedName>
        <fullName evidence="3">Uncharacterized protein</fullName>
    </submittedName>
</protein>
<comment type="caution">
    <text evidence="3">The sequence shown here is derived from an EMBL/GenBank/DDBJ whole genome shotgun (WGS) entry which is preliminary data.</text>
</comment>
<organism evidence="3 4">
    <name type="scientific">Pieris brassicae</name>
    <name type="common">White butterfly</name>
    <name type="synonym">Large white butterfly</name>
    <dbReference type="NCBI Taxonomy" id="7116"/>
    <lineage>
        <taxon>Eukaryota</taxon>
        <taxon>Metazoa</taxon>
        <taxon>Ecdysozoa</taxon>
        <taxon>Arthropoda</taxon>
        <taxon>Hexapoda</taxon>
        <taxon>Insecta</taxon>
        <taxon>Pterygota</taxon>
        <taxon>Neoptera</taxon>
        <taxon>Endopterygota</taxon>
        <taxon>Lepidoptera</taxon>
        <taxon>Glossata</taxon>
        <taxon>Ditrysia</taxon>
        <taxon>Papilionoidea</taxon>
        <taxon>Pieridae</taxon>
        <taxon>Pierinae</taxon>
        <taxon>Pieris</taxon>
    </lineage>
</organism>
<dbReference type="AlphaFoldDB" id="A0A9P0TAQ0"/>
<keyword evidence="1" id="KW-0175">Coiled coil</keyword>
<gene>
    <name evidence="3" type="ORF">PIBRA_LOCUS3383</name>
</gene>
<dbReference type="PANTHER" id="PTHR44927:SF1">
    <property type="entry name" value="FK506-BINDING PROTEIN 15"/>
    <property type="match status" value="1"/>
</dbReference>
<feature type="compositionally biased region" description="Basic residues" evidence="2">
    <location>
        <begin position="248"/>
        <end position="262"/>
    </location>
</feature>
<reference evidence="3" key="1">
    <citation type="submission" date="2022-05" db="EMBL/GenBank/DDBJ databases">
        <authorList>
            <person name="Okamura Y."/>
        </authorList>
    </citation>
    <scope>NUCLEOTIDE SEQUENCE</scope>
</reference>
<evidence type="ECO:0000256" key="2">
    <source>
        <dbReference type="SAM" id="MobiDB-lite"/>
    </source>
</evidence>
<accession>A0A9P0TAQ0</accession>
<evidence type="ECO:0000256" key="1">
    <source>
        <dbReference type="SAM" id="Coils"/>
    </source>
</evidence>
<name>A0A9P0TAQ0_PIEBR</name>
<dbReference type="Proteomes" id="UP001152562">
    <property type="component" value="Unassembled WGS sequence"/>
</dbReference>
<feature type="coiled-coil region" evidence="1">
    <location>
        <begin position="400"/>
        <end position="434"/>
    </location>
</feature>
<keyword evidence="4" id="KW-1185">Reference proteome</keyword>
<proteinExistence type="predicted"/>
<feature type="region of interest" description="Disordered" evidence="2">
    <location>
        <begin position="223"/>
        <end position="270"/>
    </location>
</feature>
<evidence type="ECO:0000313" key="3">
    <source>
        <dbReference type="EMBL" id="CAH4014850.1"/>
    </source>
</evidence>
<dbReference type="EMBL" id="CALOZG010000004">
    <property type="protein sequence ID" value="CAH4014850.1"/>
    <property type="molecule type" value="Genomic_DNA"/>
</dbReference>
<evidence type="ECO:0000313" key="4">
    <source>
        <dbReference type="Proteomes" id="UP001152562"/>
    </source>
</evidence>
<sequence>MLETSEIDADFFTPAPNTSLATIFSNTQTDRNDENKSLIYVPKTQMALVENHKSAGDVHKETSASQCLFATSVSAYEWVENKYNLQEKLGFAIIKDIKDDVHSLIIYTSEKRTLSLATITSTFVINVKKDVNISYYDNYKKYWLISSAPSKICDIVKCLETFKVSITYLNDVDISSPKDVIDTVNNIPDQLPNNSLDIDTDSSRNQKNKDSILKRMATMGQSVLPPSKNIASKSTDSSDTNEYDHPSLPRHKTVKSLPKKHTTEKNACSGNQYNNELSKILPNTLKIQDSMIPVNIKKLESFHENNIHSLITEQRISNSEIRININRLSDKVEHLCNKTLGGDLQSHSLNYQNEIVNKLLKEYESKIAVYEKFIKLNGLECNLLFTNENEPSSSGKIDSINETEKDKGNQALEINELNKKIDLLTNAFSQMTEKHKQYEEILLKEIDTLKQDLNDKNECLYTITNNVQSIAANSNSEEYSNKLKNIMNSSFQTISSKFNDEDSYLGTVVKSIVAKIIKTTTMESLNDIN</sequence>
<dbReference type="PANTHER" id="PTHR44927">
    <property type="entry name" value="FK506-BINDING PROTEIN 15"/>
    <property type="match status" value="1"/>
</dbReference>
<feature type="compositionally biased region" description="Polar residues" evidence="2">
    <location>
        <begin position="229"/>
        <end position="240"/>
    </location>
</feature>